<dbReference type="Gene3D" id="3.10.10.10">
    <property type="entry name" value="HIV Type 1 Reverse Transcriptase, subunit A, domain 1"/>
    <property type="match status" value="1"/>
</dbReference>
<dbReference type="InterPro" id="IPR036514">
    <property type="entry name" value="SGNH_hydro_sf"/>
</dbReference>
<dbReference type="GO" id="GO:0003964">
    <property type="term" value="F:RNA-directed DNA polymerase activity"/>
    <property type="evidence" value="ECO:0007669"/>
    <property type="project" value="UniProtKB-KW"/>
</dbReference>
<feature type="domain" description="ALOG" evidence="9">
    <location>
        <begin position="150"/>
        <end position="283"/>
    </location>
</feature>
<dbReference type="GO" id="GO:0015074">
    <property type="term" value="P:DNA integration"/>
    <property type="evidence" value="ECO:0007669"/>
    <property type="project" value="InterPro"/>
</dbReference>
<evidence type="ECO:0000256" key="4">
    <source>
        <dbReference type="ARBA" id="ARBA00022759"/>
    </source>
</evidence>
<dbReference type="InterPro" id="IPR000477">
    <property type="entry name" value="RT_dom"/>
</dbReference>
<keyword evidence="1" id="KW-0808">Transferase</keyword>
<sequence>MSELKQDCPFASDLFLDLIVKFQKADFVDPKELNFFKEGEGLETLSCENLEQNLEKSFNIDIEKVAAVTKKKLTQRDLVTLSHIAIEMANQQTTSKKKKTKDPTPSPAKKAKSDEASSTCGSKRFKDGNVNSEGIDARLAELDSLLQSTKYSKQKTSLKSEMVNFFSCLTPSKSLADSTPHDVRMFLVHKDTKGKTQIHRATCVFRGQPGRFKCDCPVRLTAGSVDSLIGQIRAIYRDFGRGTDWNDMLGIGNPAAAPVVKRYLEAVRLEQSFSSVLPKRATPLFLDKLSVLSRHITYKLSNTHISVCDKYILLRDIVFFNLLAHTGDRAGDLGSLMSDQIRWIPGNQGVIFSLTKGKTVDIRDPRVVVLYYSAHSEFCPLKLLKQYLTFCDEQKLTLAPGFVFRALNFSKSALSNNPYTSSAANARLKLYLKSVGLFEGESPHSTRSGCALTLAWLGFSNDLIKSHVGWKSDAMLKHYTVGKDLHNRHDSAQAMSNCNLHGNNFDRSFLKDFSLDTSAHIEELLNSPIVSFDTNNFIAGNLHSNISQWEKICGSFNKTGLFLSWIKDKVDVNAFMTSFRGTFNGVCYDHCYPPSRHFKNASNCEKFKDFINTELVSRLRSGAISYWGPIDKVTPPHIVSPITIEPSKPRLCINLRYLNCFMKDTPFTLDTLSDVPKIIGKNVYMSKLDDKSGYDNVCVTDSSKTLLGFQWAGHYFTCNTLPFGWKNSAYVYHSLNLQAISYMREMGISCLLYIDDRLIEHFHGYMPPQFDNSYTRAKIALRFAVYLFTSLGYFLNIGKSVLDPCQCITFLGLIVDSVQQSFFVPNTRKDKFSNLRKSILSSSEVSVNTIQKFVGMCISFSNAIPGSKLYTSACNRAISRAIKDSSNVPIVSQVREEIAHWIFIDSWNTPFPWIDERHHILSLYTDSSNYKWGAVMYDSEMPQSFSDFWTTDELNFSIMIKEALALKSALVSLGSQIQNKRIIAHVDNKAVVYSWNNQYSRNDELNKILKDIFMITYAENCSLTIDYIPTTHNLSDAPSRSLSKSDATISRRTWLYIQYVFGSHTVDMFALDSNVMRDIQGNMLKHFTPFPTPHSSGVDAFAQIYSVDENYYAFPPFCLLPSVIRFVIHEQINCTLLLPEVRPLPPWFTVLMTHAVRITPVGFEGDKGVLLFPSRNGYRADKVGLQWNLLAVRFSSTGTQSKQRNLLSENIFFRQPTVFTPVLLISDSMLRFLTDEFVHVKVVSVGGARLLDTLALLNSHIEQYNVFLVILHSGTNDINKMSKPEQTQMILAQRNLECVVSSVHALQKCHEFAVVFSGCICTQSTIINQRVKRFNEWIISHCIEYQFSYVDHSNITCSDLRDFVHLNAAGETLVRKNFSTLI</sequence>
<dbReference type="PROSITE" id="PS51898">
    <property type="entry name" value="TYR_RECOMBINASE"/>
    <property type="match status" value="1"/>
</dbReference>
<evidence type="ECO:0000259" key="10">
    <source>
        <dbReference type="PROSITE" id="PS51898"/>
    </source>
</evidence>
<keyword evidence="5" id="KW-0378">Hydrolase</keyword>
<dbReference type="PANTHER" id="PTHR33050">
    <property type="entry name" value="REVERSE TRANSCRIPTASE DOMAIN-CONTAINING PROTEIN"/>
    <property type="match status" value="1"/>
</dbReference>
<dbReference type="SUPFAM" id="SSF56349">
    <property type="entry name" value="DNA breaking-rejoining enzymes"/>
    <property type="match status" value="1"/>
</dbReference>
<dbReference type="GO" id="GO:0006310">
    <property type="term" value="P:DNA recombination"/>
    <property type="evidence" value="ECO:0007669"/>
    <property type="project" value="UniProtKB-KW"/>
</dbReference>
<dbReference type="InterPro" id="IPR041373">
    <property type="entry name" value="RT_RNaseH"/>
</dbReference>
<reference evidence="11" key="1">
    <citation type="submission" date="2019-08" db="EMBL/GenBank/DDBJ databases">
        <title>The improved chromosome-level genome for the pearl oyster Pinctada fucata martensii using PacBio sequencing and Hi-C.</title>
        <authorList>
            <person name="Zheng Z."/>
        </authorList>
    </citation>
    <scope>NUCLEOTIDE SEQUENCE</scope>
    <source>
        <strain evidence="11">ZZ-2019</strain>
        <tissue evidence="11">Adductor muscle</tissue>
    </source>
</reference>
<evidence type="ECO:0000256" key="2">
    <source>
        <dbReference type="ARBA" id="ARBA00022695"/>
    </source>
</evidence>
<dbReference type="InterPro" id="IPR043128">
    <property type="entry name" value="Rev_trsase/Diguanyl_cyclase"/>
</dbReference>
<keyword evidence="12" id="KW-1185">Reference proteome</keyword>
<dbReference type="Gene3D" id="3.30.70.270">
    <property type="match status" value="1"/>
</dbReference>
<keyword evidence="4" id="KW-0255">Endonuclease</keyword>
<dbReference type="Gene3D" id="1.10.443.10">
    <property type="entry name" value="Intergrase catalytic core"/>
    <property type="match status" value="1"/>
</dbReference>
<dbReference type="SUPFAM" id="SSF52266">
    <property type="entry name" value="SGNH hydrolase"/>
    <property type="match status" value="1"/>
</dbReference>
<evidence type="ECO:0008006" key="13">
    <source>
        <dbReference type="Google" id="ProtNLM"/>
    </source>
</evidence>
<evidence type="ECO:0000256" key="1">
    <source>
        <dbReference type="ARBA" id="ARBA00022679"/>
    </source>
</evidence>
<evidence type="ECO:0000259" key="9">
    <source>
        <dbReference type="PROSITE" id="PS51697"/>
    </source>
</evidence>
<feature type="region of interest" description="Disordered" evidence="8">
    <location>
        <begin position="92"/>
        <end position="125"/>
    </location>
</feature>
<dbReference type="GO" id="GO:0016787">
    <property type="term" value="F:hydrolase activity"/>
    <property type="evidence" value="ECO:0007669"/>
    <property type="project" value="UniProtKB-KW"/>
</dbReference>
<keyword evidence="2" id="KW-0548">Nucleotidyltransferase</keyword>
<dbReference type="SUPFAM" id="SSF56672">
    <property type="entry name" value="DNA/RNA polymerases"/>
    <property type="match status" value="1"/>
</dbReference>
<dbReference type="Gene3D" id="3.40.50.1110">
    <property type="entry name" value="SGNH hydrolase"/>
    <property type="match status" value="1"/>
</dbReference>
<dbReference type="InterPro" id="IPR043502">
    <property type="entry name" value="DNA/RNA_pol_sf"/>
</dbReference>
<name>A0AA88YN39_PINIB</name>
<dbReference type="GO" id="GO:0004519">
    <property type="term" value="F:endonuclease activity"/>
    <property type="evidence" value="ECO:0007669"/>
    <property type="project" value="UniProtKB-KW"/>
</dbReference>
<comment type="caution">
    <text evidence="11">The sequence shown here is derived from an EMBL/GenBank/DDBJ whole genome shotgun (WGS) entry which is preliminary data.</text>
</comment>
<evidence type="ECO:0000256" key="6">
    <source>
        <dbReference type="ARBA" id="ARBA00022918"/>
    </source>
</evidence>
<evidence type="ECO:0000256" key="5">
    <source>
        <dbReference type="ARBA" id="ARBA00022801"/>
    </source>
</evidence>
<gene>
    <name evidence="11" type="ORF">FSP39_008298</name>
</gene>
<dbReference type="Proteomes" id="UP001186944">
    <property type="component" value="Unassembled WGS sequence"/>
</dbReference>
<evidence type="ECO:0000313" key="11">
    <source>
        <dbReference type="EMBL" id="KAK3102039.1"/>
    </source>
</evidence>
<dbReference type="InterPro" id="IPR013762">
    <property type="entry name" value="Integrase-like_cat_sf"/>
</dbReference>
<dbReference type="PANTHER" id="PTHR33050:SF7">
    <property type="entry name" value="RIBONUCLEASE H"/>
    <property type="match status" value="1"/>
</dbReference>
<dbReference type="Pfam" id="PF04852">
    <property type="entry name" value="ALOG_dom"/>
    <property type="match status" value="1"/>
</dbReference>
<dbReference type="GO" id="GO:0003677">
    <property type="term" value="F:DNA binding"/>
    <property type="evidence" value="ECO:0007669"/>
    <property type="project" value="InterPro"/>
</dbReference>
<protein>
    <recommendedName>
        <fullName evidence="13">Tyr recombinase domain-containing protein</fullName>
    </recommendedName>
</protein>
<dbReference type="Pfam" id="PF00589">
    <property type="entry name" value="Phage_integrase"/>
    <property type="match status" value="1"/>
</dbReference>
<organism evidence="11 12">
    <name type="scientific">Pinctada imbricata</name>
    <name type="common">Atlantic pearl-oyster</name>
    <name type="synonym">Pinctada martensii</name>
    <dbReference type="NCBI Taxonomy" id="66713"/>
    <lineage>
        <taxon>Eukaryota</taxon>
        <taxon>Metazoa</taxon>
        <taxon>Spiralia</taxon>
        <taxon>Lophotrochozoa</taxon>
        <taxon>Mollusca</taxon>
        <taxon>Bivalvia</taxon>
        <taxon>Autobranchia</taxon>
        <taxon>Pteriomorphia</taxon>
        <taxon>Pterioida</taxon>
        <taxon>Pterioidea</taxon>
        <taxon>Pteriidae</taxon>
        <taxon>Pinctada</taxon>
    </lineage>
</organism>
<keyword evidence="3" id="KW-0540">Nuclease</keyword>
<dbReference type="CDD" id="cd09275">
    <property type="entry name" value="RNase_HI_RT_DIRS1"/>
    <property type="match status" value="1"/>
</dbReference>
<dbReference type="InterPro" id="IPR002104">
    <property type="entry name" value="Integrase_catalytic"/>
</dbReference>
<dbReference type="Pfam" id="PF00078">
    <property type="entry name" value="RVT_1"/>
    <property type="match status" value="1"/>
</dbReference>
<dbReference type="InterPro" id="IPR011010">
    <property type="entry name" value="DNA_brk_join_enz"/>
</dbReference>
<evidence type="ECO:0000256" key="7">
    <source>
        <dbReference type="ARBA" id="ARBA00023172"/>
    </source>
</evidence>
<proteinExistence type="predicted"/>
<dbReference type="InterPro" id="IPR006936">
    <property type="entry name" value="ALOG_dom"/>
</dbReference>
<accession>A0AA88YN39</accession>
<dbReference type="InterPro" id="IPR052055">
    <property type="entry name" value="Hepadnavirus_pol/RT"/>
</dbReference>
<dbReference type="Pfam" id="PF17917">
    <property type="entry name" value="RT_RNaseH"/>
    <property type="match status" value="1"/>
</dbReference>
<evidence type="ECO:0000256" key="8">
    <source>
        <dbReference type="SAM" id="MobiDB-lite"/>
    </source>
</evidence>
<evidence type="ECO:0000256" key="3">
    <source>
        <dbReference type="ARBA" id="ARBA00022722"/>
    </source>
</evidence>
<evidence type="ECO:0000313" key="12">
    <source>
        <dbReference type="Proteomes" id="UP001186944"/>
    </source>
</evidence>
<feature type="domain" description="Tyr recombinase" evidence="10">
    <location>
        <begin position="276"/>
        <end position="495"/>
    </location>
</feature>
<keyword evidence="7" id="KW-0233">DNA recombination</keyword>
<keyword evidence="6" id="KW-0695">RNA-directed DNA polymerase</keyword>
<dbReference type="PROSITE" id="PS51697">
    <property type="entry name" value="ALOG"/>
    <property type="match status" value="1"/>
</dbReference>
<dbReference type="EMBL" id="VSWD01000005">
    <property type="protein sequence ID" value="KAK3102039.1"/>
    <property type="molecule type" value="Genomic_DNA"/>
</dbReference>